<dbReference type="Gene3D" id="3.30.460.40">
    <property type="match status" value="1"/>
</dbReference>
<proteinExistence type="predicted"/>
<sequence>MGTLPLQQAADGLIRLTGSGPPAGPTFLCRRRAHRASAPQQRRQGAPVQRGPDLPLSGYAPKMTTDPSTWEPAPLAEVADLFSRAGCTWWIAGGHAIELAVGHAIREHGDIDVLLLREDQHAAQYVLAGWEWWAADPPGKLRPWLPDEYLPMGVHDIWCRPGPGKPWRLQIMLDEAQDGLWVSRRDTAVHRPIAELGAISTAGIPYLRPEVQLYYKAKNPRPKDESDLTAALPTLGPTQRIWLAEAILATYGDHPWVHRLEVPARHRRPPQADLLDDLPYDWEQR</sequence>
<dbReference type="AlphaFoldDB" id="A0A918BHE3"/>
<feature type="region of interest" description="Disordered" evidence="1">
    <location>
        <begin position="33"/>
        <end position="54"/>
    </location>
</feature>
<dbReference type="EMBL" id="BMTU01000002">
    <property type="protein sequence ID" value="GGQ67579.1"/>
    <property type="molecule type" value="Genomic_DNA"/>
</dbReference>
<organism evidence="2 3">
    <name type="scientific">Streptomyces pilosus</name>
    <dbReference type="NCBI Taxonomy" id="28893"/>
    <lineage>
        <taxon>Bacteria</taxon>
        <taxon>Bacillati</taxon>
        <taxon>Actinomycetota</taxon>
        <taxon>Actinomycetes</taxon>
        <taxon>Kitasatosporales</taxon>
        <taxon>Streptomycetaceae</taxon>
        <taxon>Streptomyces</taxon>
    </lineage>
</organism>
<name>A0A918BHE3_9ACTN</name>
<evidence type="ECO:0000256" key="1">
    <source>
        <dbReference type="SAM" id="MobiDB-lite"/>
    </source>
</evidence>
<dbReference type="Pfam" id="PF10706">
    <property type="entry name" value="Aminoglyc_resit"/>
    <property type="match status" value="1"/>
</dbReference>
<reference evidence="2" key="2">
    <citation type="submission" date="2020-09" db="EMBL/GenBank/DDBJ databases">
        <authorList>
            <person name="Sun Q."/>
            <person name="Ohkuma M."/>
        </authorList>
    </citation>
    <scope>NUCLEOTIDE SEQUENCE</scope>
    <source>
        <strain evidence="2">JCM 4403</strain>
    </source>
</reference>
<accession>A0A918BHE3</accession>
<protein>
    <recommendedName>
        <fullName evidence="4">Amino acid transporter</fullName>
    </recommendedName>
</protein>
<evidence type="ECO:0000313" key="2">
    <source>
        <dbReference type="EMBL" id="GGQ67579.1"/>
    </source>
</evidence>
<evidence type="ECO:0000313" key="3">
    <source>
        <dbReference type="Proteomes" id="UP000656732"/>
    </source>
</evidence>
<gene>
    <name evidence="2" type="ORF">GCM10010280_12210</name>
</gene>
<comment type="caution">
    <text evidence="2">The sequence shown here is derived from an EMBL/GenBank/DDBJ whole genome shotgun (WGS) entry which is preliminary data.</text>
</comment>
<dbReference type="Proteomes" id="UP000656732">
    <property type="component" value="Unassembled WGS sequence"/>
</dbReference>
<evidence type="ECO:0008006" key="4">
    <source>
        <dbReference type="Google" id="ProtNLM"/>
    </source>
</evidence>
<keyword evidence="3" id="KW-1185">Reference proteome</keyword>
<dbReference type="SUPFAM" id="SSF81301">
    <property type="entry name" value="Nucleotidyltransferase"/>
    <property type="match status" value="1"/>
</dbReference>
<dbReference type="InterPro" id="IPR019646">
    <property type="entry name" value="Aminoglyc_AdlTrfase"/>
</dbReference>
<reference evidence="2" key="1">
    <citation type="journal article" date="2014" name="Int. J. Syst. Evol. Microbiol.">
        <title>Complete genome sequence of Corynebacterium casei LMG S-19264T (=DSM 44701T), isolated from a smear-ripened cheese.</title>
        <authorList>
            <consortium name="US DOE Joint Genome Institute (JGI-PGF)"/>
            <person name="Walter F."/>
            <person name="Albersmeier A."/>
            <person name="Kalinowski J."/>
            <person name="Ruckert C."/>
        </authorList>
    </citation>
    <scope>NUCLEOTIDE SEQUENCE</scope>
    <source>
        <strain evidence="2">JCM 4403</strain>
    </source>
</reference>
<dbReference type="InterPro" id="IPR043519">
    <property type="entry name" value="NT_sf"/>
</dbReference>